<dbReference type="AlphaFoldDB" id="A0A432LC04"/>
<comment type="caution">
    <text evidence="2">The sequence shown here is derived from an EMBL/GenBank/DDBJ whole genome shotgun (WGS) entry which is preliminary data.</text>
</comment>
<protein>
    <submittedName>
        <fullName evidence="2">ATPase</fullName>
    </submittedName>
</protein>
<feature type="domain" description="AAA+ ATPase" evidence="1">
    <location>
        <begin position="33"/>
        <end position="175"/>
    </location>
</feature>
<dbReference type="Proteomes" id="UP000287910">
    <property type="component" value="Unassembled WGS sequence"/>
</dbReference>
<dbReference type="InterPro" id="IPR045427">
    <property type="entry name" value="MoxR"/>
</dbReference>
<name>A0A432LC04_9BACI</name>
<dbReference type="RefSeq" id="WP_126659016.1">
    <property type="nucleotide sequence ID" value="NZ_RYYR01000011.1"/>
</dbReference>
<dbReference type="InterPro" id="IPR050513">
    <property type="entry name" value="RavA_ATPases"/>
</dbReference>
<evidence type="ECO:0000313" key="3">
    <source>
        <dbReference type="Proteomes" id="UP000287910"/>
    </source>
</evidence>
<dbReference type="InterPro" id="IPR001270">
    <property type="entry name" value="ClpA/B"/>
</dbReference>
<dbReference type="SMART" id="SM00382">
    <property type="entry name" value="AAA"/>
    <property type="match status" value="1"/>
</dbReference>
<dbReference type="PRINTS" id="PR00300">
    <property type="entry name" value="CLPPROTEASEA"/>
</dbReference>
<dbReference type="InterPro" id="IPR003593">
    <property type="entry name" value="AAA+_ATPase"/>
</dbReference>
<dbReference type="PANTHER" id="PTHR32204:SF0">
    <property type="entry name" value="ATPASE RAVA"/>
    <property type="match status" value="1"/>
</dbReference>
<dbReference type="EMBL" id="RYYR01000011">
    <property type="protein sequence ID" value="RUL52168.1"/>
    <property type="molecule type" value="Genomic_DNA"/>
</dbReference>
<organism evidence="2 3">
    <name type="scientific">Lysinibacillus antri</name>
    <dbReference type="NCBI Taxonomy" id="2498145"/>
    <lineage>
        <taxon>Bacteria</taxon>
        <taxon>Bacillati</taxon>
        <taxon>Bacillota</taxon>
        <taxon>Bacilli</taxon>
        <taxon>Bacillales</taxon>
        <taxon>Bacillaceae</taxon>
        <taxon>Lysinibacillus</taxon>
    </lineage>
</organism>
<dbReference type="PANTHER" id="PTHR32204">
    <property type="entry name" value="ATPASE RAVA"/>
    <property type="match status" value="1"/>
</dbReference>
<gene>
    <name evidence="2" type="ORF">EK386_09970</name>
</gene>
<dbReference type="InterPro" id="IPR027417">
    <property type="entry name" value="P-loop_NTPase"/>
</dbReference>
<dbReference type="InterPro" id="IPR041538">
    <property type="entry name" value="RavA-like_AAA_lid"/>
</dbReference>
<proteinExistence type="predicted"/>
<dbReference type="SUPFAM" id="SSF52540">
    <property type="entry name" value="P-loop containing nucleoside triphosphate hydrolases"/>
    <property type="match status" value="1"/>
</dbReference>
<dbReference type="CDD" id="cd00009">
    <property type="entry name" value="AAA"/>
    <property type="match status" value="1"/>
</dbReference>
<reference evidence="2 3" key="1">
    <citation type="submission" date="2018-12" db="EMBL/GenBank/DDBJ databases">
        <title>Lysinibacillus antri sp. nov., isolated from a cave soil.</title>
        <authorList>
            <person name="Narsing Rao M.P."/>
            <person name="Zhang H."/>
            <person name="Dong Z.-Y."/>
            <person name="Niu X.-K."/>
            <person name="Zhang K."/>
            <person name="Fang B.-Z."/>
            <person name="Kang Y.-Q."/>
            <person name="Xiao M."/>
            <person name="Li W.-J."/>
        </authorList>
    </citation>
    <scope>NUCLEOTIDE SEQUENCE [LARGE SCALE GENOMIC DNA]</scope>
    <source>
        <strain evidence="2 3">SYSU K30002</strain>
    </source>
</reference>
<dbReference type="Gene3D" id="3.40.50.300">
    <property type="entry name" value="P-loop containing nucleotide triphosphate hydrolases"/>
    <property type="match status" value="1"/>
</dbReference>
<accession>A0A432LC04</accession>
<evidence type="ECO:0000313" key="2">
    <source>
        <dbReference type="EMBL" id="RUL52168.1"/>
    </source>
</evidence>
<dbReference type="GO" id="GO:0005524">
    <property type="term" value="F:ATP binding"/>
    <property type="evidence" value="ECO:0007669"/>
    <property type="project" value="InterPro"/>
</dbReference>
<dbReference type="Pfam" id="PF17868">
    <property type="entry name" value="AAA_lid_8"/>
    <property type="match status" value="1"/>
</dbReference>
<keyword evidence="3" id="KW-1185">Reference proteome</keyword>
<dbReference type="Pfam" id="PF20030">
    <property type="entry name" value="bpMoxR"/>
    <property type="match status" value="1"/>
</dbReference>
<evidence type="ECO:0000259" key="1">
    <source>
        <dbReference type="SMART" id="SM00382"/>
    </source>
</evidence>
<sequence>MDQERLRQIVKSLNAMFYDRHDEIEALIIALLSRQHILFIGPSGTGKSALSSMIGKIVEGSHFFQHLLTRFSTPDEVFGPLSLKELEQGIYQRNTNGMLPEADFAFIDEIFKANSAILNALLTLINERIYYNNGQPIISPLKTLIASSNEYIEEGEGLEALYDRFLLRYDVQYIREQETFLAMLKDDSSQQVPTITLDELYLYQKQVELVHIPDAIFSSLATIRKELINIGIRPSDRRFKQSLSLLRAKAYLNGRMKVKRDDLVLLTNVLWEKVEERDQITKIIYEIVDDSVDTFIERISPKFETLIMDIEHSMMENSIAAKESVGDLLLQGKSLYLEVQELTIKMPNRQELIELKNNMHKRLLDMTKQVIGF</sequence>